<dbReference type="InterPro" id="IPR051917">
    <property type="entry name" value="Transposase-Integrase"/>
</dbReference>
<dbReference type="InterPro" id="IPR036397">
    <property type="entry name" value="RNaseH_sf"/>
</dbReference>
<dbReference type="InterPro" id="IPR012337">
    <property type="entry name" value="RNaseH-like_sf"/>
</dbReference>
<dbReference type="GO" id="GO:0015074">
    <property type="term" value="P:DNA integration"/>
    <property type="evidence" value="ECO:0007669"/>
    <property type="project" value="InterPro"/>
</dbReference>
<evidence type="ECO:0000259" key="1">
    <source>
        <dbReference type="PROSITE" id="PS50994"/>
    </source>
</evidence>
<evidence type="ECO:0000313" key="4">
    <source>
        <dbReference type="Proteomes" id="UP000466187"/>
    </source>
</evidence>
<dbReference type="KEGG" id="mgad:MGAD_21730"/>
<dbReference type="PANTHER" id="PTHR10948">
    <property type="entry name" value="TRANSPOSASE"/>
    <property type="match status" value="1"/>
</dbReference>
<accession>A0A7I7WN23</accession>
<sequence length="258" mass="29041">MQARLLDEHSPKQIAKRLVLDFPDDVEMRVSHETIYTSIYVQGKGSLRRELHTCLRTGRALRKPQRRPDERRGRIRDMVNISERPPEVEDRAVPGHWEGDLILGSTASGSAIGTVVERMTRFVMLLHLPDDHTAVAVQEAIVAKMAQLPLILRKTLTWDQGSEMANHAAIAQAAELNIYFCDPHSPWQRGTNENTNGLLRQYFAKGTDLSVFPADYLDYVATKLNRRPRETLSWKTPAEALDELLSNPSKPPAVASTA</sequence>
<dbReference type="GO" id="GO:0004803">
    <property type="term" value="F:transposase activity"/>
    <property type="evidence" value="ECO:0007669"/>
    <property type="project" value="TreeGrafter"/>
</dbReference>
<dbReference type="NCBIfam" id="NF033563">
    <property type="entry name" value="transpos_IS30"/>
    <property type="match status" value="1"/>
</dbReference>
<dbReference type="Proteomes" id="UP000466187">
    <property type="component" value="Chromosome"/>
</dbReference>
<reference evidence="3" key="2">
    <citation type="submission" date="2020-02" db="EMBL/GenBank/DDBJ databases">
        <authorList>
            <person name="Matsumoto Y."/>
            <person name="Motooka D."/>
            <person name="Nakamura S."/>
        </authorList>
    </citation>
    <scope>NUCLEOTIDE SEQUENCE</scope>
    <source>
        <strain evidence="3">JCM 12688</strain>
    </source>
</reference>
<name>A0A7I7WN23_MYCGU</name>
<evidence type="ECO:0000313" key="3">
    <source>
        <dbReference type="EMBL" id="BBZ19079.1"/>
    </source>
</evidence>
<dbReference type="GO" id="GO:0032196">
    <property type="term" value="P:transposition"/>
    <property type="evidence" value="ECO:0007669"/>
    <property type="project" value="TreeGrafter"/>
</dbReference>
<organism evidence="3 4">
    <name type="scientific">Mycolicibacterium gadium</name>
    <name type="common">Mycobacterium gadium</name>
    <dbReference type="NCBI Taxonomy" id="1794"/>
    <lineage>
        <taxon>Bacteria</taxon>
        <taxon>Bacillati</taxon>
        <taxon>Actinomycetota</taxon>
        <taxon>Actinomycetes</taxon>
        <taxon>Mycobacteriales</taxon>
        <taxon>Mycobacteriaceae</taxon>
        <taxon>Mycolicibacterium</taxon>
    </lineage>
</organism>
<dbReference type="GO" id="GO:0005829">
    <property type="term" value="C:cytosol"/>
    <property type="evidence" value="ECO:0007669"/>
    <property type="project" value="TreeGrafter"/>
</dbReference>
<dbReference type="Gene3D" id="3.30.420.10">
    <property type="entry name" value="Ribonuclease H-like superfamily/Ribonuclease H"/>
    <property type="match status" value="1"/>
</dbReference>
<dbReference type="InterPro" id="IPR001584">
    <property type="entry name" value="Integrase_cat-core"/>
</dbReference>
<dbReference type="GO" id="GO:0003676">
    <property type="term" value="F:nucleic acid binding"/>
    <property type="evidence" value="ECO:0007669"/>
    <property type="project" value="InterPro"/>
</dbReference>
<dbReference type="PANTHER" id="PTHR10948:SF23">
    <property type="entry name" value="TRANSPOSASE INSI FOR INSERTION SEQUENCE ELEMENT IS30A-RELATED"/>
    <property type="match status" value="1"/>
</dbReference>
<protein>
    <recommendedName>
        <fullName evidence="1">Integrase catalytic domain-containing protein</fullName>
    </recommendedName>
</protein>
<dbReference type="SUPFAM" id="SSF53098">
    <property type="entry name" value="Ribonuclease H-like"/>
    <property type="match status" value="1"/>
</dbReference>
<gene>
    <name evidence="2" type="ORF">MGAD_21730</name>
    <name evidence="3" type="ORF">MGAD_34140</name>
</gene>
<dbReference type="InterPro" id="IPR053392">
    <property type="entry name" value="Transposase_IS30-like"/>
</dbReference>
<reference evidence="3 4" key="1">
    <citation type="journal article" date="2019" name="Emerg. Microbes Infect.">
        <title>Comprehensive subspecies identification of 175 nontuberculous mycobacteria species based on 7547 genomic profiles.</title>
        <authorList>
            <person name="Matsumoto Y."/>
            <person name="Kinjo T."/>
            <person name="Motooka D."/>
            <person name="Nabeya D."/>
            <person name="Jung N."/>
            <person name="Uechi K."/>
            <person name="Horii T."/>
            <person name="Iida T."/>
            <person name="Fujita J."/>
            <person name="Nakamura S."/>
        </authorList>
    </citation>
    <scope>NUCLEOTIDE SEQUENCE [LARGE SCALE GENOMIC DNA]</scope>
    <source>
        <strain evidence="3 4">JCM 12688</strain>
    </source>
</reference>
<dbReference type="EMBL" id="AP022608">
    <property type="protein sequence ID" value="BBZ17838.1"/>
    <property type="molecule type" value="Genomic_DNA"/>
</dbReference>
<dbReference type="EMBL" id="AP022608">
    <property type="protein sequence ID" value="BBZ19079.1"/>
    <property type="molecule type" value="Genomic_DNA"/>
</dbReference>
<dbReference type="AlphaFoldDB" id="A0A7I7WN23"/>
<dbReference type="PROSITE" id="PS50994">
    <property type="entry name" value="INTEGRASE"/>
    <property type="match status" value="1"/>
</dbReference>
<evidence type="ECO:0000313" key="2">
    <source>
        <dbReference type="EMBL" id="BBZ17838.1"/>
    </source>
</evidence>
<feature type="domain" description="Integrase catalytic" evidence="1">
    <location>
        <begin position="81"/>
        <end position="245"/>
    </location>
</feature>
<dbReference type="Pfam" id="PF00665">
    <property type="entry name" value="rve"/>
    <property type="match status" value="1"/>
</dbReference>
<proteinExistence type="predicted"/>
<dbReference type="KEGG" id="mgad:MGAD_34140"/>